<dbReference type="Proteomes" id="UP001583186">
    <property type="component" value="Unassembled WGS sequence"/>
</dbReference>
<evidence type="ECO:0000256" key="1">
    <source>
        <dbReference type="SAM" id="SignalP"/>
    </source>
</evidence>
<evidence type="ECO:0008006" key="4">
    <source>
        <dbReference type="Google" id="ProtNLM"/>
    </source>
</evidence>
<feature type="signal peptide" evidence="1">
    <location>
        <begin position="1"/>
        <end position="16"/>
    </location>
</feature>
<dbReference type="Pfam" id="PF00067">
    <property type="entry name" value="p450"/>
    <property type="match status" value="1"/>
</dbReference>
<dbReference type="InterPro" id="IPR036396">
    <property type="entry name" value="Cyt_P450_sf"/>
</dbReference>
<accession>A0ABR3YKV3</accession>
<gene>
    <name evidence="2" type="ORF">Sste5346_009442</name>
</gene>
<comment type="caution">
    <text evidence="2">The sequence shown here is derived from an EMBL/GenBank/DDBJ whole genome shotgun (WGS) entry which is preliminary data.</text>
</comment>
<keyword evidence="3" id="KW-1185">Reference proteome</keyword>
<dbReference type="EMBL" id="JAWCUI010000088">
    <property type="protein sequence ID" value="KAL1888650.1"/>
    <property type="molecule type" value="Genomic_DNA"/>
</dbReference>
<proteinExistence type="predicted"/>
<organism evidence="2 3">
    <name type="scientific">Sporothrix stenoceras</name>
    <dbReference type="NCBI Taxonomy" id="5173"/>
    <lineage>
        <taxon>Eukaryota</taxon>
        <taxon>Fungi</taxon>
        <taxon>Dikarya</taxon>
        <taxon>Ascomycota</taxon>
        <taxon>Pezizomycotina</taxon>
        <taxon>Sordariomycetes</taxon>
        <taxon>Sordariomycetidae</taxon>
        <taxon>Ophiostomatales</taxon>
        <taxon>Ophiostomataceae</taxon>
        <taxon>Sporothrix</taxon>
    </lineage>
</organism>
<dbReference type="InterPro" id="IPR001128">
    <property type="entry name" value="Cyt_P450"/>
</dbReference>
<name>A0ABR3YKV3_9PEZI</name>
<dbReference type="SUPFAM" id="SSF48264">
    <property type="entry name" value="Cytochrome P450"/>
    <property type="match status" value="2"/>
</dbReference>
<feature type="chain" id="PRO_5046617645" description="Cytochrome P450" evidence="1">
    <location>
        <begin position="17"/>
        <end position="407"/>
    </location>
</feature>
<sequence>MFLFWGLFAHIKGLYGSWRDWLFGDGAAQPADVYERIRQCRGVVDFSFANGDATSKGIDLCSRLALRAKANQHLADALGILNSLTTDDPATQKTFLRQATQRLKKMALPEHWQQLYRHCESVFEKGIVDYQDNNHLPLAALVRGLCLQSVMHILFQVSHHDKEDIDIVCSEINKQWMLSKEAQGPRSTVQQSGPLNDAQARLLQYGVEPDMPPQEALGLILPSYEALWRVVLLTYVTVCHRSDGAVHARLEKVDVLSVLGTGNAEEKELLQEGLRLFPSSKSIYRAQSLSPRDKTTISGNVCALHRDKDIWGSDALVCRPERFNDCGNTLQKEAYLPFGLYPHLCPAYHGFGERLIVLLVTLMSLRLGPEGASIVFNNTDLDGIMDAELPTGRCDMEDWELVMKEGG</sequence>
<dbReference type="Gene3D" id="1.10.630.10">
    <property type="entry name" value="Cytochrome P450"/>
    <property type="match status" value="1"/>
</dbReference>
<reference evidence="2 3" key="1">
    <citation type="journal article" date="2024" name="IMA Fungus">
        <title>IMA Genome - F19 : A genome assembly and annotation guide to empower mycologists, including annotated draft genome sequences of Ceratocystis pirilliformis, Diaporthe australafricana, Fusarium ophioides, Paecilomyces lecythidis, and Sporothrix stenoceras.</title>
        <authorList>
            <person name="Aylward J."/>
            <person name="Wilson A.M."/>
            <person name="Visagie C.M."/>
            <person name="Spraker J."/>
            <person name="Barnes I."/>
            <person name="Buitendag C."/>
            <person name="Ceriani C."/>
            <person name="Del Mar Angel L."/>
            <person name="du Plessis D."/>
            <person name="Fuchs T."/>
            <person name="Gasser K."/>
            <person name="Kramer D."/>
            <person name="Li W."/>
            <person name="Munsamy K."/>
            <person name="Piso A."/>
            <person name="Price J.L."/>
            <person name="Sonnekus B."/>
            <person name="Thomas C."/>
            <person name="van der Nest A."/>
            <person name="van Dijk A."/>
            <person name="van Heerden A."/>
            <person name="van Vuuren N."/>
            <person name="Yilmaz N."/>
            <person name="Duong T.A."/>
            <person name="van der Merwe N.A."/>
            <person name="Wingfield M.J."/>
            <person name="Wingfield B.D."/>
        </authorList>
    </citation>
    <scope>NUCLEOTIDE SEQUENCE [LARGE SCALE GENOMIC DNA]</scope>
    <source>
        <strain evidence="2 3">CMW 5346</strain>
    </source>
</reference>
<keyword evidence="1" id="KW-0732">Signal</keyword>
<evidence type="ECO:0000313" key="3">
    <source>
        <dbReference type="Proteomes" id="UP001583186"/>
    </source>
</evidence>
<protein>
    <recommendedName>
        <fullName evidence="4">Cytochrome P450</fullName>
    </recommendedName>
</protein>
<evidence type="ECO:0000313" key="2">
    <source>
        <dbReference type="EMBL" id="KAL1888650.1"/>
    </source>
</evidence>